<keyword evidence="3" id="KW-1185">Reference proteome</keyword>
<dbReference type="EMBL" id="JAHUTJ010078447">
    <property type="protein sequence ID" value="MED6295331.1"/>
    <property type="molecule type" value="Genomic_DNA"/>
</dbReference>
<accession>A0ABU7F7S7</accession>
<reference evidence="2 3" key="1">
    <citation type="submission" date="2021-06" db="EMBL/GenBank/DDBJ databases">
        <authorList>
            <person name="Palmer J.M."/>
        </authorList>
    </citation>
    <scope>NUCLEOTIDE SEQUENCE [LARGE SCALE GENOMIC DNA]</scope>
    <source>
        <strain evidence="2 3">CL_MEX2019</strain>
        <tissue evidence="2">Muscle</tissue>
    </source>
</reference>
<feature type="region of interest" description="Disordered" evidence="1">
    <location>
        <begin position="1"/>
        <end position="40"/>
    </location>
</feature>
<evidence type="ECO:0000256" key="1">
    <source>
        <dbReference type="SAM" id="MobiDB-lite"/>
    </source>
</evidence>
<evidence type="ECO:0000313" key="2">
    <source>
        <dbReference type="EMBL" id="MED6295331.1"/>
    </source>
</evidence>
<comment type="caution">
    <text evidence="2">The sequence shown here is derived from an EMBL/GenBank/DDBJ whole genome shotgun (WGS) entry which is preliminary data.</text>
</comment>
<organism evidence="2 3">
    <name type="scientific">Characodon lateralis</name>
    <dbReference type="NCBI Taxonomy" id="208331"/>
    <lineage>
        <taxon>Eukaryota</taxon>
        <taxon>Metazoa</taxon>
        <taxon>Chordata</taxon>
        <taxon>Craniata</taxon>
        <taxon>Vertebrata</taxon>
        <taxon>Euteleostomi</taxon>
        <taxon>Actinopterygii</taxon>
        <taxon>Neopterygii</taxon>
        <taxon>Teleostei</taxon>
        <taxon>Neoteleostei</taxon>
        <taxon>Acanthomorphata</taxon>
        <taxon>Ovalentaria</taxon>
        <taxon>Atherinomorphae</taxon>
        <taxon>Cyprinodontiformes</taxon>
        <taxon>Goodeidae</taxon>
        <taxon>Characodon</taxon>
    </lineage>
</organism>
<proteinExistence type="predicted"/>
<name>A0ABU7F7S7_9TELE</name>
<gene>
    <name evidence="2" type="ORF">CHARACLAT_030655</name>
</gene>
<dbReference type="Proteomes" id="UP001352852">
    <property type="component" value="Unassembled WGS sequence"/>
</dbReference>
<protein>
    <submittedName>
        <fullName evidence="2">Uncharacterized protein</fullName>
    </submittedName>
</protein>
<feature type="compositionally biased region" description="Pro residues" evidence="1">
    <location>
        <begin position="12"/>
        <end position="23"/>
    </location>
</feature>
<sequence length="113" mass="12019">MGASDSAETPRRPSPQTPPPAPPGGAQGVPRPAERHSNSSMSWAVHRASFQWDVPEEAILGAFSIDARATSTGSSQSGRAVALLRAPHPISISFTLRRKLISAACIQILFFRS</sequence>
<evidence type="ECO:0000313" key="3">
    <source>
        <dbReference type="Proteomes" id="UP001352852"/>
    </source>
</evidence>